<dbReference type="EMBL" id="CP036266">
    <property type="protein sequence ID" value="QDT22216.1"/>
    <property type="molecule type" value="Genomic_DNA"/>
</dbReference>
<dbReference type="InterPro" id="IPR042544">
    <property type="entry name" value="AdoMet_synthase_3"/>
</dbReference>
<dbReference type="Gene3D" id="3.30.300.10">
    <property type="match status" value="1"/>
</dbReference>
<evidence type="ECO:0000313" key="3">
    <source>
        <dbReference type="Proteomes" id="UP000320421"/>
    </source>
</evidence>
<comment type="similarity">
    <text evidence="1">Belongs to the AdoMet synthetase 2 family.</text>
</comment>
<name>A0A517PS65_9PLAN</name>
<accession>A0A517PS65</accession>
<dbReference type="Gene3D" id="3.30.300.280">
    <property type="entry name" value="S-adenosylmethionine synthetase, C-terminal domain"/>
    <property type="match status" value="1"/>
</dbReference>
<dbReference type="InterPro" id="IPR027790">
    <property type="entry name" value="AdoMet_synthase_2_family"/>
</dbReference>
<dbReference type="PANTHER" id="PTHR36697">
    <property type="entry name" value="S-ADENOSYLMETHIONINE SYNTHASE"/>
    <property type="match status" value="1"/>
</dbReference>
<dbReference type="RefSeq" id="WP_145187731.1">
    <property type="nucleotide sequence ID" value="NZ_CP036266.1"/>
</dbReference>
<dbReference type="Gene3D" id="3.30.300.340">
    <property type="entry name" value="S-adenosylmethionine synthetase, N-terminal domain"/>
    <property type="match status" value="1"/>
</dbReference>
<organism evidence="2 3">
    <name type="scientific">Gimesia chilikensis</name>
    <dbReference type="NCBI Taxonomy" id="2605989"/>
    <lineage>
        <taxon>Bacteria</taxon>
        <taxon>Pseudomonadati</taxon>
        <taxon>Planctomycetota</taxon>
        <taxon>Planctomycetia</taxon>
        <taxon>Planctomycetales</taxon>
        <taxon>Planctomycetaceae</taxon>
        <taxon>Gimesia</taxon>
    </lineage>
</organism>
<dbReference type="Proteomes" id="UP000320421">
    <property type="component" value="Chromosome"/>
</dbReference>
<protein>
    <submittedName>
        <fullName evidence="2">S-adenosylmethionine synthetase</fullName>
    </submittedName>
</protein>
<proteinExistence type="inferred from homology"/>
<dbReference type="PANTHER" id="PTHR36697:SF1">
    <property type="entry name" value="S-ADENOSYLMETHIONINE SYNTHASE"/>
    <property type="match status" value="1"/>
</dbReference>
<dbReference type="AlphaFoldDB" id="A0A517PS65"/>
<dbReference type="InterPro" id="IPR042543">
    <property type="entry name" value="AdoMet_synthase_2"/>
</dbReference>
<dbReference type="Pfam" id="PF01941">
    <property type="entry name" value="AdoMet_Synthase"/>
    <property type="match status" value="1"/>
</dbReference>
<sequence>MEHFHLESLGPLTTAEKAVEIVERKGIGHPDTICDGIAEAISISLSQSYLQWAGRILHHNIDKGLLVAGHTEPELGGGVVHTPMRLVIGDRATSEWEGHRISVEEIALESAREWIKTHLPLVNTETHVVFQNELRVGSAELTDIFSRARLLSNDTSAAVGFAPLTETEQLVLESERFINTEEFKLKYPETGQDVKVMGVRREKHLQLTLAVAIVDRYIEEVQYYFDRKKELADELTAFLEPQLKTLDGVDLAINTLDNPERGMDGMYLTVLGTSAEGADGGQVGRGNRVNGLITLNRPMSAEAAAGKNPFSHVGKIYNVLCHQLAQQIHEELEPVKEVIVRMCSQIGHEISEPWMVSTEVVLSEGVELKEVEEPIQEIIDRQLRNMEDFVRRLASGEFPVY</sequence>
<dbReference type="OrthoDB" id="9770738at2"/>
<keyword evidence="3" id="KW-1185">Reference proteome</keyword>
<dbReference type="NCBIfam" id="NF003363">
    <property type="entry name" value="PRK04439.1-2"/>
    <property type="match status" value="1"/>
</dbReference>
<evidence type="ECO:0000313" key="2">
    <source>
        <dbReference type="EMBL" id="QDT22216.1"/>
    </source>
</evidence>
<reference evidence="2 3" key="1">
    <citation type="submission" date="2019-02" db="EMBL/GenBank/DDBJ databases">
        <title>Deep-cultivation of Planctomycetes and their phenomic and genomic characterization uncovers novel biology.</title>
        <authorList>
            <person name="Wiegand S."/>
            <person name="Jogler M."/>
            <person name="Boedeker C."/>
            <person name="Pinto D."/>
            <person name="Vollmers J."/>
            <person name="Rivas-Marin E."/>
            <person name="Kohn T."/>
            <person name="Peeters S.H."/>
            <person name="Heuer A."/>
            <person name="Rast P."/>
            <person name="Oberbeckmann S."/>
            <person name="Bunk B."/>
            <person name="Jeske O."/>
            <person name="Meyerdierks A."/>
            <person name="Storesund J.E."/>
            <person name="Kallscheuer N."/>
            <person name="Luecker S."/>
            <person name="Lage O.M."/>
            <person name="Pohl T."/>
            <person name="Merkel B.J."/>
            <person name="Hornburger P."/>
            <person name="Mueller R.-W."/>
            <person name="Bruemmer F."/>
            <person name="Labrenz M."/>
            <person name="Spormann A.M."/>
            <person name="Op den Camp H."/>
            <person name="Overmann J."/>
            <person name="Amann R."/>
            <person name="Jetten M.S.M."/>
            <person name="Mascher T."/>
            <person name="Medema M.H."/>
            <person name="Devos D.P."/>
            <person name="Kaster A.-K."/>
            <person name="Ovreas L."/>
            <person name="Rohde M."/>
            <person name="Galperin M.Y."/>
            <person name="Jogler C."/>
        </authorList>
    </citation>
    <scope>NUCLEOTIDE SEQUENCE [LARGE SCALE GENOMIC DNA]</scope>
    <source>
        <strain evidence="2 3">HG66A1</strain>
    </source>
</reference>
<gene>
    <name evidence="2" type="ORF">HG66A1_40230</name>
</gene>
<dbReference type="NCBIfam" id="NF003366">
    <property type="entry name" value="PRK04439.1-5"/>
    <property type="match status" value="1"/>
</dbReference>
<evidence type="ECO:0000256" key="1">
    <source>
        <dbReference type="ARBA" id="ARBA00006892"/>
    </source>
</evidence>